<keyword evidence="5" id="KW-1185">Reference proteome</keyword>
<keyword evidence="3" id="KW-0809">Transit peptide</keyword>
<keyword evidence="2" id="KW-0805">Transcription regulation</keyword>
<comment type="caution">
    <text evidence="4">The sequence shown here is derived from an EMBL/GenBank/DDBJ whole genome shotgun (WGS) entry which is preliminary data.</text>
</comment>
<evidence type="ECO:0000313" key="5">
    <source>
        <dbReference type="Proteomes" id="UP000485058"/>
    </source>
</evidence>
<dbReference type="Pfam" id="PF02536">
    <property type="entry name" value="mTERF"/>
    <property type="match status" value="1"/>
</dbReference>
<dbReference type="Gene3D" id="1.25.70.10">
    <property type="entry name" value="Transcription termination factor 3, mitochondrial"/>
    <property type="match status" value="1"/>
</dbReference>
<comment type="similarity">
    <text evidence="1">Belongs to the mTERF family.</text>
</comment>
<evidence type="ECO:0000313" key="4">
    <source>
        <dbReference type="EMBL" id="GFH12174.1"/>
    </source>
</evidence>
<keyword evidence="2" id="KW-0804">Transcription</keyword>
<dbReference type="GO" id="GO:0006353">
    <property type="term" value="P:DNA-templated transcription termination"/>
    <property type="evidence" value="ECO:0007669"/>
    <property type="project" value="UniProtKB-KW"/>
</dbReference>
<feature type="non-terminal residue" evidence="4">
    <location>
        <position position="187"/>
    </location>
</feature>
<evidence type="ECO:0000256" key="1">
    <source>
        <dbReference type="ARBA" id="ARBA00007692"/>
    </source>
</evidence>
<dbReference type="AlphaFoldDB" id="A0A699YZI9"/>
<evidence type="ECO:0000256" key="2">
    <source>
        <dbReference type="ARBA" id="ARBA00022472"/>
    </source>
</evidence>
<dbReference type="EMBL" id="BLLF01000475">
    <property type="protein sequence ID" value="GFH12174.1"/>
    <property type="molecule type" value="Genomic_DNA"/>
</dbReference>
<protein>
    <submittedName>
        <fullName evidence="4">Uncharacterized protein</fullName>
    </submittedName>
</protein>
<name>A0A699YZI9_HAELA</name>
<reference evidence="4 5" key="1">
    <citation type="submission" date="2020-02" db="EMBL/GenBank/DDBJ databases">
        <title>Draft genome sequence of Haematococcus lacustris strain NIES-144.</title>
        <authorList>
            <person name="Morimoto D."/>
            <person name="Nakagawa S."/>
            <person name="Yoshida T."/>
            <person name="Sawayama S."/>
        </authorList>
    </citation>
    <scope>NUCLEOTIDE SEQUENCE [LARGE SCALE GENOMIC DNA]</scope>
    <source>
        <strain evidence="4 5">NIES-144</strain>
    </source>
</reference>
<dbReference type="GO" id="GO:0003676">
    <property type="term" value="F:nucleic acid binding"/>
    <property type="evidence" value="ECO:0007669"/>
    <property type="project" value="InterPro"/>
</dbReference>
<accession>A0A699YZI9</accession>
<organism evidence="4 5">
    <name type="scientific">Haematococcus lacustris</name>
    <name type="common">Green alga</name>
    <name type="synonym">Haematococcus pluvialis</name>
    <dbReference type="NCBI Taxonomy" id="44745"/>
    <lineage>
        <taxon>Eukaryota</taxon>
        <taxon>Viridiplantae</taxon>
        <taxon>Chlorophyta</taxon>
        <taxon>core chlorophytes</taxon>
        <taxon>Chlorophyceae</taxon>
        <taxon>CS clade</taxon>
        <taxon>Chlamydomonadales</taxon>
        <taxon>Haematococcaceae</taxon>
        <taxon>Haematococcus</taxon>
    </lineage>
</organism>
<sequence>MTLDVHTMTATVEGLTHQYGPEMVLYLLRKQPNILQYDLNALVRNAEYVGAMLKLRRPDLFRVLTKNANLLCMEPQLVQMRYAGLHKVLGVDAELVRALVIKFPPILNCDTEVVGRRMDVLHQLASSRTQWQEDVEVISHNLLVFWLKDYIDLRARLEFLVAQKLSSSITLRMVFKTSNNTFARKYQ</sequence>
<dbReference type="InterPro" id="IPR003690">
    <property type="entry name" value="MTERF"/>
</dbReference>
<gene>
    <name evidence="4" type="ORF">HaLaN_07811</name>
</gene>
<evidence type="ECO:0000256" key="3">
    <source>
        <dbReference type="ARBA" id="ARBA00022946"/>
    </source>
</evidence>
<dbReference type="Proteomes" id="UP000485058">
    <property type="component" value="Unassembled WGS sequence"/>
</dbReference>
<proteinExistence type="inferred from homology"/>
<keyword evidence="2" id="KW-0806">Transcription termination</keyword>
<dbReference type="InterPro" id="IPR038538">
    <property type="entry name" value="MTERF_sf"/>
</dbReference>